<comment type="subcellular location">
    <subcellularLocation>
        <location evidence="2">Mitochondrion matrix</location>
    </subcellularLocation>
</comment>
<evidence type="ECO:0000256" key="4">
    <source>
        <dbReference type="ARBA" id="ARBA00022630"/>
    </source>
</evidence>
<keyword evidence="4 13" id="KW-0285">Flavoprotein</keyword>
<evidence type="ECO:0000259" key="15">
    <source>
        <dbReference type="Pfam" id="PF00441"/>
    </source>
</evidence>
<evidence type="ECO:0000256" key="2">
    <source>
        <dbReference type="ARBA" id="ARBA00004305"/>
    </source>
</evidence>
<dbReference type="InterPro" id="IPR009100">
    <property type="entry name" value="AcylCoA_DH/oxidase_NM_dom_sf"/>
</dbReference>
<dbReference type="Pfam" id="PF00441">
    <property type="entry name" value="Acyl-CoA_dh_1"/>
    <property type="match status" value="1"/>
</dbReference>
<feature type="domain" description="Acyl-CoA oxidase/dehydrogenase middle" evidence="16">
    <location>
        <begin position="218"/>
        <end position="311"/>
    </location>
</feature>
<dbReference type="EC" id="1.3.8.6" evidence="11"/>
<dbReference type="InterPro" id="IPR037069">
    <property type="entry name" value="AcylCoA_DH/ox_N_sf"/>
</dbReference>
<evidence type="ECO:0000256" key="1">
    <source>
        <dbReference type="ARBA" id="ARBA00001974"/>
    </source>
</evidence>
<dbReference type="Pfam" id="PF02771">
    <property type="entry name" value="Acyl-CoA_dh_N"/>
    <property type="match status" value="1"/>
</dbReference>
<evidence type="ECO:0000259" key="17">
    <source>
        <dbReference type="Pfam" id="PF02771"/>
    </source>
</evidence>
<keyword evidence="7 13" id="KW-0560">Oxidoreductase</keyword>
<dbReference type="InterPro" id="IPR013786">
    <property type="entry name" value="AcylCoA_DH/ox_N"/>
</dbReference>
<evidence type="ECO:0000256" key="5">
    <source>
        <dbReference type="ARBA" id="ARBA00022827"/>
    </source>
</evidence>
<comment type="pathway">
    <text evidence="9">Amino-acid metabolism; lysine degradation.</text>
</comment>
<dbReference type="InterPro" id="IPR036250">
    <property type="entry name" value="AcylCo_DH-like_C"/>
</dbReference>
<gene>
    <name evidence="19" type="primary">LOC106457462</name>
</gene>
<evidence type="ECO:0000256" key="7">
    <source>
        <dbReference type="ARBA" id="ARBA00023002"/>
    </source>
</evidence>
<dbReference type="InterPro" id="IPR006089">
    <property type="entry name" value="Acyl-CoA_DH_CS"/>
</dbReference>
<evidence type="ECO:0000313" key="19">
    <source>
        <dbReference type="RefSeq" id="XP_013772337.1"/>
    </source>
</evidence>
<evidence type="ECO:0000256" key="11">
    <source>
        <dbReference type="ARBA" id="ARBA00039033"/>
    </source>
</evidence>
<keyword evidence="6" id="KW-0809">Transit peptide</keyword>
<dbReference type="SUPFAM" id="SSF56645">
    <property type="entry name" value="Acyl-CoA dehydrogenase NM domain-like"/>
    <property type="match status" value="1"/>
</dbReference>
<feature type="domain" description="Acyl-CoA dehydrogenase/oxidase C-terminal" evidence="15">
    <location>
        <begin position="330"/>
        <end position="470"/>
    </location>
</feature>
<evidence type="ECO:0000256" key="8">
    <source>
        <dbReference type="ARBA" id="ARBA00023128"/>
    </source>
</evidence>
<dbReference type="Gene3D" id="2.40.110.10">
    <property type="entry name" value="Butyryl-CoA Dehydrogenase, subunit A, domain 2"/>
    <property type="match status" value="1"/>
</dbReference>
<comment type="catalytic activity">
    <reaction evidence="12">
        <text>glutaryl-CoA + oxidized [electron-transfer flavoprotein] + 2 H(+) = (2E)-butenoyl-CoA + reduced [electron-transfer flavoprotein] + CO2</text>
        <dbReference type="Rhea" id="RHEA:13389"/>
        <dbReference type="Rhea" id="RHEA-COMP:10685"/>
        <dbReference type="Rhea" id="RHEA-COMP:10686"/>
        <dbReference type="ChEBI" id="CHEBI:15378"/>
        <dbReference type="ChEBI" id="CHEBI:16526"/>
        <dbReference type="ChEBI" id="CHEBI:57332"/>
        <dbReference type="ChEBI" id="CHEBI:57378"/>
        <dbReference type="ChEBI" id="CHEBI:57692"/>
        <dbReference type="ChEBI" id="CHEBI:58307"/>
        <dbReference type="EC" id="1.3.8.6"/>
    </reaction>
</comment>
<sequence>MMSKMILGRIGVFRSGFSNTVKTQPLTCESNFINKVHNLWQGSSTRTRHLASTIIDSSPGSHQRQRRSVSSQAQPGVEKRKKEHVFKANFDWQDAFNLDSQLTEEEQLIRDQFRTYCQEKLMPRILMANRKEIFHREILPEMGTLGVLGPTITGYGCAGVSYVAYGLIARECERVDSSYRSAMSVQSSLVMHPIYAYGTEEQREKYLPKLARGESIGCFGLTEPNHGSDPGSMETKAKYNSRDKVYVLNGSKTWITNSPIADVFIVWAKCDDNIIRGFILEKGMQGLTAPKIEGKFSLRASDTGMIIMEDVVVSEANLLSHVEGLKGPFGCLNNARYGISWGTLGAAEFCLETARQYTLDRKQFGCPLAKNQLIQKKLSDMLTEISVGLQACLRVGRLKDEGRATPEMISLVKRNSCGKALDIARTARDILGGNGISDEYHVIRHVMNLEAVNTYEGTHDIHALILGRAITGIQAFTADK</sequence>
<keyword evidence="5 13" id="KW-0274">FAD</keyword>
<feature type="region of interest" description="Disordered" evidence="14">
    <location>
        <begin position="56"/>
        <end position="80"/>
    </location>
</feature>
<evidence type="ECO:0000256" key="3">
    <source>
        <dbReference type="ARBA" id="ARBA00009347"/>
    </source>
</evidence>
<dbReference type="Gene3D" id="1.20.140.10">
    <property type="entry name" value="Butyryl-CoA Dehydrogenase, subunit A, domain 3"/>
    <property type="match status" value="1"/>
</dbReference>
<evidence type="ECO:0000256" key="9">
    <source>
        <dbReference type="ARBA" id="ARBA00037899"/>
    </source>
</evidence>
<evidence type="ECO:0000256" key="14">
    <source>
        <dbReference type="SAM" id="MobiDB-lite"/>
    </source>
</evidence>
<dbReference type="CDD" id="cd01151">
    <property type="entry name" value="GCD"/>
    <property type="match status" value="1"/>
</dbReference>
<comment type="pathway">
    <text evidence="10">Amino-acid metabolism; tryptophan metabolism.</text>
</comment>
<dbReference type="PANTHER" id="PTHR42807">
    <property type="entry name" value="GLUTARYL-COA DEHYDROGENASE, MITOCHONDRIAL"/>
    <property type="match status" value="1"/>
</dbReference>
<dbReference type="Proteomes" id="UP000694941">
    <property type="component" value="Unplaced"/>
</dbReference>
<dbReference type="GeneID" id="106457462"/>
<evidence type="ECO:0000256" key="12">
    <source>
        <dbReference type="ARBA" id="ARBA00049493"/>
    </source>
</evidence>
<dbReference type="PROSITE" id="PS00073">
    <property type="entry name" value="ACYL_COA_DH_2"/>
    <property type="match status" value="1"/>
</dbReference>
<organism evidence="18 19">
    <name type="scientific">Limulus polyphemus</name>
    <name type="common">Atlantic horseshoe crab</name>
    <dbReference type="NCBI Taxonomy" id="6850"/>
    <lineage>
        <taxon>Eukaryota</taxon>
        <taxon>Metazoa</taxon>
        <taxon>Ecdysozoa</taxon>
        <taxon>Arthropoda</taxon>
        <taxon>Chelicerata</taxon>
        <taxon>Merostomata</taxon>
        <taxon>Xiphosura</taxon>
        <taxon>Limulidae</taxon>
        <taxon>Limulus</taxon>
    </lineage>
</organism>
<accession>A0ABM1B0L4</accession>
<comment type="similarity">
    <text evidence="3 13">Belongs to the acyl-CoA dehydrogenase family.</text>
</comment>
<keyword evidence="8" id="KW-0496">Mitochondrion</keyword>
<reference evidence="19" key="1">
    <citation type="submission" date="2025-08" db="UniProtKB">
        <authorList>
            <consortium name="RefSeq"/>
        </authorList>
    </citation>
    <scope>IDENTIFICATION</scope>
    <source>
        <tissue evidence="19">Muscle</tissue>
    </source>
</reference>
<protein>
    <recommendedName>
        <fullName evidence="11">glutaryl-CoA dehydrogenase (ETF)</fullName>
        <ecNumber evidence="11">1.3.8.6</ecNumber>
    </recommendedName>
</protein>
<dbReference type="SUPFAM" id="SSF47203">
    <property type="entry name" value="Acyl-CoA dehydrogenase C-terminal domain-like"/>
    <property type="match status" value="1"/>
</dbReference>
<dbReference type="Gene3D" id="1.10.540.10">
    <property type="entry name" value="Acyl-CoA dehydrogenase/oxidase, N-terminal domain"/>
    <property type="match status" value="1"/>
</dbReference>
<comment type="cofactor">
    <cofactor evidence="1 13">
        <name>FAD</name>
        <dbReference type="ChEBI" id="CHEBI:57692"/>
    </cofactor>
</comment>
<keyword evidence="18" id="KW-1185">Reference proteome</keyword>
<dbReference type="InterPro" id="IPR006091">
    <property type="entry name" value="Acyl-CoA_Oxase/DH_mid-dom"/>
</dbReference>
<dbReference type="PANTHER" id="PTHR42807:SF1">
    <property type="entry name" value="GLUTARYL-COA DEHYDROGENASE, MITOCHONDRIAL"/>
    <property type="match status" value="1"/>
</dbReference>
<proteinExistence type="inferred from homology"/>
<feature type="domain" description="Acyl-CoA dehydrogenase/oxidase N-terminal" evidence="17">
    <location>
        <begin position="103"/>
        <end position="214"/>
    </location>
</feature>
<evidence type="ECO:0000256" key="6">
    <source>
        <dbReference type="ARBA" id="ARBA00022946"/>
    </source>
</evidence>
<evidence type="ECO:0000313" key="18">
    <source>
        <dbReference type="Proteomes" id="UP000694941"/>
    </source>
</evidence>
<evidence type="ECO:0000256" key="13">
    <source>
        <dbReference type="RuleBase" id="RU362125"/>
    </source>
</evidence>
<evidence type="ECO:0000259" key="16">
    <source>
        <dbReference type="Pfam" id="PF02770"/>
    </source>
</evidence>
<dbReference type="Pfam" id="PF02770">
    <property type="entry name" value="Acyl-CoA_dh_M"/>
    <property type="match status" value="1"/>
</dbReference>
<name>A0ABM1B0L4_LIMPO</name>
<dbReference type="InterPro" id="IPR052033">
    <property type="entry name" value="Glutaryl-CoA_DH_mitochondrial"/>
</dbReference>
<dbReference type="RefSeq" id="XP_013772337.1">
    <property type="nucleotide sequence ID" value="XM_013916883.2"/>
</dbReference>
<dbReference type="InterPro" id="IPR009075">
    <property type="entry name" value="AcylCo_DH/oxidase_C"/>
</dbReference>
<evidence type="ECO:0000256" key="10">
    <source>
        <dbReference type="ARBA" id="ARBA00037927"/>
    </source>
</evidence>
<dbReference type="InterPro" id="IPR046373">
    <property type="entry name" value="Acyl-CoA_Oxase/DH_mid-dom_sf"/>
</dbReference>